<dbReference type="EMBL" id="BPLR01002892">
    <property type="protein sequence ID" value="GIX79044.1"/>
    <property type="molecule type" value="Genomic_DNA"/>
</dbReference>
<organism evidence="1 2">
    <name type="scientific">Caerostris extrusa</name>
    <name type="common">Bark spider</name>
    <name type="synonym">Caerostris bankana</name>
    <dbReference type="NCBI Taxonomy" id="172846"/>
    <lineage>
        <taxon>Eukaryota</taxon>
        <taxon>Metazoa</taxon>
        <taxon>Ecdysozoa</taxon>
        <taxon>Arthropoda</taxon>
        <taxon>Chelicerata</taxon>
        <taxon>Arachnida</taxon>
        <taxon>Araneae</taxon>
        <taxon>Araneomorphae</taxon>
        <taxon>Entelegynae</taxon>
        <taxon>Araneoidea</taxon>
        <taxon>Araneidae</taxon>
        <taxon>Caerostris</taxon>
    </lineage>
</organism>
<dbReference type="Proteomes" id="UP001054945">
    <property type="component" value="Unassembled WGS sequence"/>
</dbReference>
<reference evidence="1 2" key="1">
    <citation type="submission" date="2021-06" db="EMBL/GenBank/DDBJ databases">
        <title>Caerostris extrusa draft genome.</title>
        <authorList>
            <person name="Kono N."/>
            <person name="Arakawa K."/>
        </authorList>
    </citation>
    <scope>NUCLEOTIDE SEQUENCE [LARGE SCALE GENOMIC DNA]</scope>
</reference>
<sequence>MSVCHKYKKLFLVHVPSYPMRSSFLLMREYTFFRQKSYATLYSNRRTFPQILVVLTGSCSSERTKFACFLLLLLLPHYALLLRHDSGYAVAVLSRQPGVKKLVYGANFTITLI</sequence>
<comment type="caution">
    <text evidence="1">The sequence shown here is derived from an EMBL/GenBank/DDBJ whole genome shotgun (WGS) entry which is preliminary data.</text>
</comment>
<protein>
    <submittedName>
        <fullName evidence="1">Uncharacterized protein</fullName>
    </submittedName>
</protein>
<keyword evidence="2" id="KW-1185">Reference proteome</keyword>
<evidence type="ECO:0000313" key="1">
    <source>
        <dbReference type="EMBL" id="GIX79044.1"/>
    </source>
</evidence>
<proteinExistence type="predicted"/>
<gene>
    <name evidence="1" type="ORF">CEXT_663961</name>
</gene>
<evidence type="ECO:0000313" key="2">
    <source>
        <dbReference type="Proteomes" id="UP001054945"/>
    </source>
</evidence>
<accession>A0AAV4N2T0</accession>
<name>A0AAV4N2T0_CAEEX</name>
<dbReference type="AlphaFoldDB" id="A0AAV4N2T0"/>